<dbReference type="RefSeq" id="WP_013943388.1">
    <property type="nucleotide sequence ID" value="NC_015713.1"/>
</dbReference>
<feature type="active site" evidence="19">
    <location>
        <position position="188"/>
    </location>
</feature>
<dbReference type="InterPro" id="IPR016185">
    <property type="entry name" value="PreATP-grasp_dom_sf"/>
</dbReference>
<dbReference type="GO" id="GO:0071555">
    <property type="term" value="P:cell wall organization"/>
    <property type="evidence" value="ECO:0007669"/>
    <property type="project" value="UniProtKB-KW"/>
</dbReference>
<dbReference type="GO" id="GO:0008716">
    <property type="term" value="F:D-alanine-D-alanine ligase activity"/>
    <property type="evidence" value="ECO:0007669"/>
    <property type="project" value="UniProtKB-UniRule"/>
</dbReference>
<keyword evidence="10 22" id="KW-0067">ATP-binding</keyword>
<protein>
    <recommendedName>
        <fullName evidence="18">D-alanine--D-alanine ligase</fullName>
        <ecNumber evidence="18">6.3.2.4</ecNumber>
    </recommendedName>
    <alternativeName>
        <fullName evidence="18">D-Ala-D-Ala ligase</fullName>
    </alternativeName>
    <alternativeName>
        <fullName evidence="18">D-alanylalanine synthetase</fullName>
    </alternativeName>
</protein>
<dbReference type="PIRSF" id="PIRSF039102">
    <property type="entry name" value="Ddl/VanB"/>
    <property type="match status" value="1"/>
</dbReference>
<dbReference type="InterPro" id="IPR011127">
    <property type="entry name" value="Dala_Dala_lig_N"/>
</dbReference>
<dbReference type="Gene3D" id="3.30.470.20">
    <property type="entry name" value="ATP-grasp fold, B domain"/>
    <property type="match status" value="1"/>
</dbReference>
<evidence type="ECO:0000256" key="18">
    <source>
        <dbReference type="HAMAP-Rule" id="MF_00047"/>
    </source>
</evidence>
<dbReference type="PANTHER" id="PTHR23132">
    <property type="entry name" value="D-ALANINE--D-ALANINE LIGASE"/>
    <property type="match status" value="1"/>
</dbReference>
<dbReference type="Pfam" id="PF01820">
    <property type="entry name" value="Dala_Dala_lig_N"/>
    <property type="match status" value="1"/>
</dbReference>
<evidence type="ECO:0000256" key="14">
    <source>
        <dbReference type="ARBA" id="ARBA00023211"/>
    </source>
</evidence>
<proteinExistence type="inferred from homology"/>
<dbReference type="PROSITE" id="PS00843">
    <property type="entry name" value="DALA_DALA_LIGASE_1"/>
    <property type="match status" value="1"/>
</dbReference>
<dbReference type="PANTHER" id="PTHR23132:SF25">
    <property type="entry name" value="D-ALANINE--D-ALANINE LIGASE A"/>
    <property type="match status" value="1"/>
</dbReference>
<gene>
    <name evidence="18 24" type="primary">ddl</name>
    <name evidence="24" type="ordered locus">SNE_A10440</name>
</gene>
<dbReference type="Pfam" id="PF07478">
    <property type="entry name" value="Dala_Dala_lig_C"/>
    <property type="match status" value="1"/>
</dbReference>
<dbReference type="PROSITE" id="PS50975">
    <property type="entry name" value="ATP_GRASP"/>
    <property type="match status" value="1"/>
</dbReference>
<name>F8L819_SIMNZ</name>
<dbReference type="EMBL" id="FR872582">
    <property type="protein sequence ID" value="CCB88921.1"/>
    <property type="molecule type" value="Genomic_DNA"/>
</dbReference>
<dbReference type="InterPro" id="IPR005905">
    <property type="entry name" value="D_ala_D_ala"/>
</dbReference>
<evidence type="ECO:0000313" key="25">
    <source>
        <dbReference type="Proteomes" id="UP000000496"/>
    </source>
</evidence>
<keyword evidence="8 21" id="KW-0479">Metal-binding</keyword>
<feature type="binding site" evidence="20">
    <location>
        <begin position="180"/>
        <end position="182"/>
    </location>
    <ligand>
        <name>ATP</name>
        <dbReference type="ChEBI" id="CHEBI:30616"/>
    </ligand>
</feature>
<dbReference type="Proteomes" id="UP000000496">
    <property type="component" value="Chromosome gsn.131"/>
</dbReference>
<dbReference type="OrthoDB" id="9813261at2"/>
<feature type="active site" evidence="19">
    <location>
        <position position="17"/>
    </location>
</feature>
<evidence type="ECO:0000256" key="7">
    <source>
        <dbReference type="ARBA" id="ARBA00022598"/>
    </source>
</evidence>
<dbReference type="AlphaFoldDB" id="F8L819"/>
<evidence type="ECO:0000259" key="23">
    <source>
        <dbReference type="PROSITE" id="PS50975"/>
    </source>
</evidence>
<evidence type="ECO:0000256" key="2">
    <source>
        <dbReference type="ARBA" id="ARBA00003921"/>
    </source>
</evidence>
<dbReference type="GO" id="GO:0005524">
    <property type="term" value="F:ATP binding"/>
    <property type="evidence" value="ECO:0007669"/>
    <property type="project" value="UniProtKB-UniRule"/>
</dbReference>
<comment type="pathway">
    <text evidence="4 18">Cell wall biogenesis; peptidoglycan biosynthesis.</text>
</comment>
<dbReference type="FunFam" id="3.30.470.20:FF:000008">
    <property type="entry name" value="D-alanine--D-alanine ligase"/>
    <property type="match status" value="1"/>
</dbReference>
<evidence type="ECO:0000256" key="13">
    <source>
        <dbReference type="ARBA" id="ARBA00022984"/>
    </source>
</evidence>
<dbReference type="STRING" id="331113.SNE_A10440"/>
<keyword evidence="9 20" id="KW-0547">Nucleotide-binding</keyword>
<evidence type="ECO:0000256" key="11">
    <source>
        <dbReference type="ARBA" id="ARBA00022842"/>
    </source>
</evidence>
<keyword evidence="15 18" id="KW-0961">Cell wall biogenesis/degradation</keyword>
<dbReference type="GO" id="GO:0008360">
    <property type="term" value="P:regulation of cell shape"/>
    <property type="evidence" value="ECO:0007669"/>
    <property type="project" value="UniProtKB-KW"/>
</dbReference>
<evidence type="ECO:0000256" key="16">
    <source>
        <dbReference type="ARBA" id="ARBA00047614"/>
    </source>
</evidence>
<feature type="binding site" evidence="21">
    <location>
        <position position="312"/>
    </location>
    <ligand>
        <name>Mg(2+)</name>
        <dbReference type="ChEBI" id="CHEBI:18420"/>
        <label>1</label>
    </ligand>
</feature>
<feature type="binding site" evidence="20">
    <location>
        <begin position="218"/>
        <end position="225"/>
    </location>
    <ligand>
        <name>ATP</name>
        <dbReference type="ChEBI" id="CHEBI:30616"/>
    </ligand>
</feature>
<accession>F8L819</accession>
<comment type="similarity">
    <text evidence="5 18">Belongs to the D-alanine--D-alanine ligase family.</text>
</comment>
<evidence type="ECO:0000256" key="1">
    <source>
        <dbReference type="ARBA" id="ARBA00001936"/>
    </source>
</evidence>
<evidence type="ECO:0000256" key="4">
    <source>
        <dbReference type="ARBA" id="ARBA00004752"/>
    </source>
</evidence>
<evidence type="ECO:0000256" key="9">
    <source>
        <dbReference type="ARBA" id="ARBA00022741"/>
    </source>
</evidence>
<dbReference type="GO" id="GO:0005829">
    <property type="term" value="C:cytosol"/>
    <property type="evidence" value="ECO:0007669"/>
    <property type="project" value="TreeGrafter"/>
</dbReference>
<comment type="function">
    <text evidence="2 18">Cell wall formation.</text>
</comment>
<keyword evidence="13 18" id="KW-0573">Peptidoglycan synthesis</keyword>
<evidence type="ECO:0000256" key="19">
    <source>
        <dbReference type="PIRSR" id="PIRSR039102-1"/>
    </source>
</evidence>
<dbReference type="InterPro" id="IPR011761">
    <property type="entry name" value="ATP-grasp"/>
</dbReference>
<dbReference type="SUPFAM" id="SSF56059">
    <property type="entry name" value="Glutathione synthetase ATP-binding domain-like"/>
    <property type="match status" value="1"/>
</dbReference>
<keyword evidence="12 18" id="KW-0133">Cell shape</keyword>
<dbReference type="EC" id="6.3.2.4" evidence="18"/>
<feature type="binding site" evidence="21">
    <location>
        <position position="299"/>
    </location>
    <ligand>
        <name>Mg(2+)</name>
        <dbReference type="ChEBI" id="CHEBI:18420"/>
        <label>1</label>
    </ligand>
</feature>
<dbReference type="FunFam" id="3.30.1490.20:FF:000007">
    <property type="entry name" value="D-alanine--D-alanine ligase"/>
    <property type="match status" value="1"/>
</dbReference>
<dbReference type="HOGENOM" id="CLU_039268_0_0_0"/>
<evidence type="ECO:0000256" key="17">
    <source>
        <dbReference type="ARBA" id="ARBA00060592"/>
    </source>
</evidence>
<dbReference type="eggNOG" id="COG1181">
    <property type="taxonomic scope" value="Bacteria"/>
</dbReference>
<dbReference type="Gene3D" id="3.40.50.20">
    <property type="match status" value="1"/>
</dbReference>
<feature type="binding site" evidence="20">
    <location>
        <position position="140"/>
    </location>
    <ligand>
        <name>ATP</name>
        <dbReference type="ChEBI" id="CHEBI:30616"/>
    </ligand>
</feature>
<dbReference type="UniPathway" id="UPA00219"/>
<evidence type="ECO:0000256" key="20">
    <source>
        <dbReference type="PIRSR" id="PIRSR039102-2"/>
    </source>
</evidence>
<sequence length="369" mass="41105">MAKKIRVGVLFGGQSTEHEISLQSARSVIQNMDPEKYDVVPIGIDKHGSWFFLTLEQFFIPFKTEKLPSFQGKEGNLIPEGIQAKDMFFSPCVLRESLDVIFPALHGLYGEDGTVQGLVKLANLPCVGSDVLGSALCMDKAIAKKLMRDAKLPIPAFLCLKLHDPINIPSIIQELGLPLFVKPANSGSSVGINKVHTAEGILGAIEEAFQYDEKVILEEFIQGREIECSVLGNLDPIVSLPGEIIPQHEFYSYEAKYLDENGAHFKLPAELEIETVQNIQKLAVQAFHLLECEDMARVDFFLRKDGRIFLNELNTIPGFTTISLYPKLWEISGIPYPELIDRLITLALKRHKRKAALRTDVNIVSCASN</sequence>
<dbReference type="KEGG" id="sng:SNE_A10440"/>
<keyword evidence="11 21" id="KW-0460">Magnesium</keyword>
<feature type="active site" evidence="19">
    <location>
        <position position="323"/>
    </location>
</feature>
<reference evidence="24 25" key="1">
    <citation type="journal article" date="2011" name="Mol. Biol. Evol.">
        <title>Unity in variety--the pan-genome of the Chlamydiae.</title>
        <authorList>
            <person name="Collingro A."/>
            <person name="Tischler P."/>
            <person name="Weinmaier T."/>
            <person name="Penz T."/>
            <person name="Heinz E."/>
            <person name="Brunham R.C."/>
            <person name="Read T.D."/>
            <person name="Bavoil P.M."/>
            <person name="Sachse K."/>
            <person name="Kahane S."/>
            <person name="Friedman M.G."/>
            <person name="Rattei T."/>
            <person name="Myers G.S."/>
            <person name="Horn M."/>
        </authorList>
    </citation>
    <scope>NUCLEOTIDE SEQUENCE [LARGE SCALE GENOMIC DNA]</scope>
    <source>
        <strain evidence="25">ATCC VR-1471 / Z</strain>
    </source>
</reference>
<dbReference type="NCBIfam" id="TIGR01205">
    <property type="entry name" value="D_ala_D_alaTIGR"/>
    <property type="match status" value="1"/>
</dbReference>
<evidence type="ECO:0000256" key="6">
    <source>
        <dbReference type="ARBA" id="ARBA00022490"/>
    </source>
</evidence>
<evidence type="ECO:0000256" key="5">
    <source>
        <dbReference type="ARBA" id="ARBA00010871"/>
    </source>
</evidence>
<keyword evidence="14 21" id="KW-0464">Manganese</keyword>
<organism evidence="24 25">
    <name type="scientific">Simkania negevensis (strain ATCC VR-1471 / DSM 27360 / Z)</name>
    <dbReference type="NCBI Taxonomy" id="331113"/>
    <lineage>
        <taxon>Bacteria</taxon>
        <taxon>Pseudomonadati</taxon>
        <taxon>Chlamydiota</taxon>
        <taxon>Chlamydiia</taxon>
        <taxon>Parachlamydiales</taxon>
        <taxon>Simkaniaceae</taxon>
        <taxon>Simkania</taxon>
    </lineage>
</organism>
<comment type="pathway">
    <text evidence="17">Glycan biosynthesis.</text>
</comment>
<comment type="subcellular location">
    <subcellularLocation>
        <location evidence="3 18">Cytoplasm</location>
    </subcellularLocation>
</comment>
<evidence type="ECO:0000256" key="10">
    <source>
        <dbReference type="ARBA" id="ARBA00022840"/>
    </source>
</evidence>
<keyword evidence="7 18" id="KW-0436">Ligase</keyword>
<dbReference type="PROSITE" id="PS00844">
    <property type="entry name" value="DALA_DALA_LIGASE_2"/>
    <property type="match status" value="1"/>
</dbReference>
<evidence type="ECO:0000256" key="3">
    <source>
        <dbReference type="ARBA" id="ARBA00004496"/>
    </source>
</evidence>
<feature type="binding site" evidence="21">
    <location>
        <position position="312"/>
    </location>
    <ligand>
        <name>Mg(2+)</name>
        <dbReference type="ChEBI" id="CHEBI:18420"/>
        <label>2</label>
    </ligand>
</feature>
<dbReference type="NCBIfam" id="NF002528">
    <property type="entry name" value="PRK01966.1-4"/>
    <property type="match status" value="1"/>
</dbReference>
<dbReference type="Gene3D" id="3.30.1490.20">
    <property type="entry name" value="ATP-grasp fold, A domain"/>
    <property type="match status" value="1"/>
</dbReference>
<feature type="binding site" evidence="21">
    <location>
        <position position="314"/>
    </location>
    <ligand>
        <name>Mg(2+)</name>
        <dbReference type="ChEBI" id="CHEBI:18420"/>
        <label>2</label>
    </ligand>
</feature>
<evidence type="ECO:0000256" key="22">
    <source>
        <dbReference type="PROSITE-ProRule" id="PRU00409"/>
    </source>
</evidence>
<dbReference type="SUPFAM" id="SSF52440">
    <property type="entry name" value="PreATP-grasp domain"/>
    <property type="match status" value="1"/>
</dbReference>
<evidence type="ECO:0000256" key="15">
    <source>
        <dbReference type="ARBA" id="ARBA00023316"/>
    </source>
</evidence>
<evidence type="ECO:0000256" key="21">
    <source>
        <dbReference type="PIRSR" id="PIRSR039102-3"/>
    </source>
</evidence>
<feature type="binding site" evidence="20">
    <location>
        <begin position="311"/>
        <end position="312"/>
    </location>
    <ligand>
        <name>ATP</name>
        <dbReference type="ChEBI" id="CHEBI:30616"/>
    </ligand>
</feature>
<feature type="binding site" evidence="20">
    <location>
        <begin position="188"/>
        <end position="189"/>
    </location>
    <ligand>
        <name>ATP</name>
        <dbReference type="ChEBI" id="CHEBI:30616"/>
    </ligand>
</feature>
<dbReference type="GO" id="GO:0009252">
    <property type="term" value="P:peptidoglycan biosynthetic process"/>
    <property type="evidence" value="ECO:0007669"/>
    <property type="project" value="UniProtKB-UniRule"/>
</dbReference>
<comment type="cofactor">
    <cofactor evidence="1">
        <name>Mn(2+)</name>
        <dbReference type="ChEBI" id="CHEBI:29035"/>
    </cofactor>
</comment>
<evidence type="ECO:0000256" key="8">
    <source>
        <dbReference type="ARBA" id="ARBA00022723"/>
    </source>
</evidence>
<dbReference type="InterPro" id="IPR000291">
    <property type="entry name" value="D-Ala_lig_Van_CS"/>
</dbReference>
<evidence type="ECO:0000256" key="12">
    <source>
        <dbReference type="ARBA" id="ARBA00022960"/>
    </source>
</evidence>
<dbReference type="HAMAP" id="MF_00047">
    <property type="entry name" value="Dala_Dala_lig"/>
    <property type="match status" value="1"/>
</dbReference>
<evidence type="ECO:0000313" key="24">
    <source>
        <dbReference type="EMBL" id="CCB88921.1"/>
    </source>
</evidence>
<keyword evidence="25" id="KW-1185">Reference proteome</keyword>
<feature type="domain" description="ATP-grasp" evidence="23">
    <location>
        <begin position="144"/>
        <end position="345"/>
    </location>
</feature>
<dbReference type="InterPro" id="IPR013815">
    <property type="entry name" value="ATP_grasp_subdomain_1"/>
</dbReference>
<dbReference type="InterPro" id="IPR011095">
    <property type="entry name" value="Dala_Dala_lig_C"/>
</dbReference>
<dbReference type="NCBIfam" id="NF002378">
    <property type="entry name" value="PRK01372.1"/>
    <property type="match status" value="1"/>
</dbReference>
<comment type="catalytic activity">
    <reaction evidence="16 18">
        <text>2 D-alanine + ATP = D-alanyl-D-alanine + ADP + phosphate + H(+)</text>
        <dbReference type="Rhea" id="RHEA:11224"/>
        <dbReference type="ChEBI" id="CHEBI:15378"/>
        <dbReference type="ChEBI" id="CHEBI:30616"/>
        <dbReference type="ChEBI" id="CHEBI:43474"/>
        <dbReference type="ChEBI" id="CHEBI:57416"/>
        <dbReference type="ChEBI" id="CHEBI:57822"/>
        <dbReference type="ChEBI" id="CHEBI:456216"/>
        <dbReference type="EC" id="6.3.2.4"/>
    </reaction>
</comment>
<keyword evidence="6 18" id="KW-0963">Cytoplasm</keyword>
<dbReference type="GO" id="GO:0046872">
    <property type="term" value="F:metal ion binding"/>
    <property type="evidence" value="ECO:0007669"/>
    <property type="project" value="UniProtKB-KW"/>
</dbReference>
<comment type="cofactor">
    <cofactor evidence="21">
        <name>Mg(2+)</name>
        <dbReference type="ChEBI" id="CHEBI:18420"/>
    </cofactor>
    <cofactor evidence="21">
        <name>Mn(2+)</name>
        <dbReference type="ChEBI" id="CHEBI:29035"/>
    </cofactor>
    <text evidence="21">Binds 2 magnesium or manganese ions per subunit.</text>
</comment>